<gene>
    <name evidence="14" type="ORF">SAMN06265222_12017</name>
</gene>
<dbReference type="Gene3D" id="3.90.1150.10">
    <property type="entry name" value="Aspartate Aminotransferase, domain 1"/>
    <property type="match status" value="1"/>
</dbReference>
<protein>
    <recommendedName>
        <fullName evidence="5">8-amino-7-oxononanoate synthase</fullName>
        <ecNumber evidence="5">2.3.1.47</ecNumber>
    </recommendedName>
    <alternativeName>
        <fullName evidence="9">7-keto-8-amino-pelargonic acid synthase</fullName>
    </alternativeName>
    <alternativeName>
        <fullName evidence="10">8-amino-7-ketopelargonate synthase</fullName>
    </alternativeName>
</protein>
<dbReference type="SUPFAM" id="SSF53383">
    <property type="entry name" value="PLP-dependent transferases"/>
    <property type="match status" value="1"/>
</dbReference>
<evidence type="ECO:0000313" key="14">
    <source>
        <dbReference type="EMBL" id="SMP75820.1"/>
    </source>
</evidence>
<organism evidence="14 15">
    <name type="scientific">Neorhodopirellula lusitana</name>
    <dbReference type="NCBI Taxonomy" id="445327"/>
    <lineage>
        <taxon>Bacteria</taxon>
        <taxon>Pseudomonadati</taxon>
        <taxon>Planctomycetota</taxon>
        <taxon>Planctomycetia</taxon>
        <taxon>Pirellulales</taxon>
        <taxon>Pirellulaceae</taxon>
        <taxon>Neorhodopirellula</taxon>
    </lineage>
</organism>
<evidence type="ECO:0000256" key="3">
    <source>
        <dbReference type="ARBA" id="ARBA00010008"/>
    </source>
</evidence>
<dbReference type="InterPro" id="IPR015422">
    <property type="entry name" value="PyrdxlP-dep_Trfase_small"/>
</dbReference>
<evidence type="ECO:0000256" key="7">
    <source>
        <dbReference type="ARBA" id="ARBA00022756"/>
    </source>
</evidence>
<comment type="pathway">
    <text evidence="2">Cofactor biosynthesis; biotin biosynthesis.</text>
</comment>
<evidence type="ECO:0000259" key="13">
    <source>
        <dbReference type="Pfam" id="PF00155"/>
    </source>
</evidence>
<dbReference type="InterPro" id="IPR004839">
    <property type="entry name" value="Aminotransferase_I/II_large"/>
</dbReference>
<keyword evidence="7" id="KW-0093">Biotin biosynthesis</keyword>
<dbReference type="Proteomes" id="UP001158067">
    <property type="component" value="Unassembled WGS sequence"/>
</dbReference>
<dbReference type="Gene3D" id="3.40.640.10">
    <property type="entry name" value="Type I PLP-dependent aspartate aminotransferase-like (Major domain)"/>
    <property type="match status" value="1"/>
</dbReference>
<comment type="similarity">
    <text evidence="3">Belongs to the class-II pyridoxal-phosphate-dependent aminotransferase family. BioF subfamily.</text>
</comment>
<evidence type="ECO:0000256" key="11">
    <source>
        <dbReference type="ARBA" id="ARBA00047715"/>
    </source>
</evidence>
<feature type="domain" description="Aminotransferase class I/classII large" evidence="13">
    <location>
        <begin position="119"/>
        <end position="411"/>
    </location>
</feature>
<evidence type="ECO:0000256" key="1">
    <source>
        <dbReference type="ARBA" id="ARBA00001933"/>
    </source>
</evidence>
<comment type="cofactor">
    <cofactor evidence="1 12">
        <name>pyridoxal 5'-phosphate</name>
        <dbReference type="ChEBI" id="CHEBI:597326"/>
    </cofactor>
</comment>
<evidence type="ECO:0000256" key="6">
    <source>
        <dbReference type="ARBA" id="ARBA00022679"/>
    </source>
</evidence>
<evidence type="ECO:0000256" key="9">
    <source>
        <dbReference type="ARBA" id="ARBA00032610"/>
    </source>
</evidence>
<comment type="caution">
    <text evidence="14">The sequence shown here is derived from an EMBL/GenBank/DDBJ whole genome shotgun (WGS) entry which is preliminary data.</text>
</comment>
<evidence type="ECO:0000256" key="5">
    <source>
        <dbReference type="ARBA" id="ARBA00013187"/>
    </source>
</evidence>
<evidence type="ECO:0000256" key="8">
    <source>
        <dbReference type="ARBA" id="ARBA00022898"/>
    </source>
</evidence>
<evidence type="ECO:0000313" key="15">
    <source>
        <dbReference type="Proteomes" id="UP001158067"/>
    </source>
</evidence>
<keyword evidence="15" id="KW-1185">Reference proteome</keyword>
<reference evidence="14 15" key="1">
    <citation type="submission" date="2017-05" db="EMBL/GenBank/DDBJ databases">
        <authorList>
            <person name="Varghese N."/>
            <person name="Submissions S."/>
        </authorList>
    </citation>
    <scope>NUCLEOTIDE SEQUENCE [LARGE SCALE GENOMIC DNA]</scope>
    <source>
        <strain evidence="14 15">DSM 25457</strain>
    </source>
</reference>
<evidence type="ECO:0000256" key="2">
    <source>
        <dbReference type="ARBA" id="ARBA00004746"/>
    </source>
</evidence>
<dbReference type="InterPro" id="IPR001917">
    <property type="entry name" value="Aminotrans_II_pyridoxalP_BS"/>
</dbReference>
<keyword evidence="8 12" id="KW-0663">Pyridoxal phosphate</keyword>
<evidence type="ECO:0000256" key="10">
    <source>
        <dbReference type="ARBA" id="ARBA00033381"/>
    </source>
</evidence>
<comment type="catalytic activity">
    <reaction evidence="11">
        <text>6-carboxyhexanoyl-[ACP] + L-alanine + H(+) = (8S)-8-amino-7-oxononanoate + holo-[ACP] + CO2</text>
        <dbReference type="Rhea" id="RHEA:42288"/>
        <dbReference type="Rhea" id="RHEA-COMP:9685"/>
        <dbReference type="Rhea" id="RHEA-COMP:9955"/>
        <dbReference type="ChEBI" id="CHEBI:15378"/>
        <dbReference type="ChEBI" id="CHEBI:16526"/>
        <dbReference type="ChEBI" id="CHEBI:57972"/>
        <dbReference type="ChEBI" id="CHEBI:64479"/>
        <dbReference type="ChEBI" id="CHEBI:78846"/>
        <dbReference type="ChEBI" id="CHEBI:149468"/>
        <dbReference type="EC" id="2.3.1.47"/>
    </reaction>
</comment>
<dbReference type="RefSeq" id="WP_283435113.1">
    <property type="nucleotide sequence ID" value="NZ_FXUG01000020.1"/>
</dbReference>
<name>A0ABY1QMU4_9BACT</name>
<dbReference type="PANTHER" id="PTHR13693:SF100">
    <property type="entry name" value="8-AMINO-7-OXONONANOATE SYNTHASE"/>
    <property type="match status" value="1"/>
</dbReference>
<keyword evidence="6" id="KW-0808">Transferase</keyword>
<comment type="subunit">
    <text evidence="4">Homodimer.</text>
</comment>
<dbReference type="InterPro" id="IPR050087">
    <property type="entry name" value="AON_synthase_class-II"/>
</dbReference>
<evidence type="ECO:0000256" key="4">
    <source>
        <dbReference type="ARBA" id="ARBA00011738"/>
    </source>
</evidence>
<dbReference type="InterPro" id="IPR015421">
    <property type="entry name" value="PyrdxlP-dep_Trfase_major"/>
</dbReference>
<dbReference type="Pfam" id="PF00155">
    <property type="entry name" value="Aminotran_1_2"/>
    <property type="match status" value="1"/>
</dbReference>
<dbReference type="PROSITE" id="PS00599">
    <property type="entry name" value="AA_TRANSFER_CLASS_2"/>
    <property type="match status" value="1"/>
</dbReference>
<dbReference type="InterPro" id="IPR015424">
    <property type="entry name" value="PyrdxlP-dep_Trfase"/>
</dbReference>
<sequence length="419" mass="44525">MSDSSSPELSGGYQEKLLAGLEVARRQGRQRQLEELEVCGVHVITSDGQRLLNFGGNDYLGVVAGQTAATGKTNVAAQAGMDSASTHDAVTSSPSMLGGAAGKSGATASPLVCGWSPHHERLAVQIARLERTESAVVFPSGYAACSGSIATLCREGDLILSDQLNHASLIDGCRASKAECVIYPHRDLEFVETTLRSRRDSFSTVWIVTDTVFSMDGNVAPLAQLVDLAERYRATMIVDEAHGTGVLGKTGGGLCEALQVQAKVAVRIGTLSKAIGHQGGFVAGTRVVTNFLTQFCRPLIFSTALSPVVAESAARTVEVLPNMSARRRKLAGFAGHFRTQMRVPASELEQGIPIVPVIIGSDEATVELSKKLREAGFYVPAIRPPTVPENTARLRVSISAAHTIEQIDQLIMTLKKFGL</sequence>
<accession>A0ABY1QMU4</accession>
<dbReference type="PANTHER" id="PTHR13693">
    <property type="entry name" value="CLASS II AMINOTRANSFERASE/8-AMINO-7-OXONONANOATE SYNTHASE"/>
    <property type="match status" value="1"/>
</dbReference>
<proteinExistence type="inferred from homology"/>
<dbReference type="EMBL" id="FXUG01000020">
    <property type="protein sequence ID" value="SMP75820.1"/>
    <property type="molecule type" value="Genomic_DNA"/>
</dbReference>
<evidence type="ECO:0000256" key="12">
    <source>
        <dbReference type="RuleBase" id="RU003693"/>
    </source>
</evidence>
<dbReference type="EC" id="2.3.1.47" evidence="5"/>